<dbReference type="InterPro" id="IPR031593">
    <property type="entry name" value="Porin_7"/>
</dbReference>
<organism evidence="2 3">
    <name type="scientific">Acinetobacter rudis</name>
    <dbReference type="NCBI Taxonomy" id="632955"/>
    <lineage>
        <taxon>Bacteria</taxon>
        <taxon>Pseudomonadati</taxon>
        <taxon>Pseudomonadota</taxon>
        <taxon>Gammaproteobacteria</taxon>
        <taxon>Moraxellales</taxon>
        <taxon>Moraxellaceae</taxon>
        <taxon>Acinetobacter</taxon>
    </lineage>
</organism>
<gene>
    <name evidence="2" type="ORF">RFH47_00495</name>
</gene>
<dbReference type="Proteomes" id="UP001243844">
    <property type="component" value="Unassembled WGS sequence"/>
</dbReference>
<name>A0AAW8J4B2_9GAMM</name>
<reference evidence="2" key="1">
    <citation type="submission" date="2023-08" db="EMBL/GenBank/DDBJ databases">
        <title>Emergence of clinically-relevant ST2 carbapenem-resistant Acinetobacter baumannii strains in hospital sewages in Zhejiang, East of China.</title>
        <authorList>
            <person name="Kaichao C."/>
            <person name="Zhang R."/>
        </authorList>
    </citation>
    <scope>NUCLEOTIDE SEQUENCE</scope>
    <source>
        <strain evidence="2">M-RB-37</strain>
    </source>
</reference>
<evidence type="ECO:0000256" key="1">
    <source>
        <dbReference type="SAM" id="SignalP"/>
    </source>
</evidence>
<accession>A0AAW8J4B2</accession>
<dbReference type="Pfam" id="PF16956">
    <property type="entry name" value="Porin_7"/>
    <property type="match status" value="1"/>
</dbReference>
<sequence length="262" mass="29315">MKKLAILTAIISASAFSISAQAYQAEVGGTYSYTDRDQGNDTNNFAIDGTYYFKPVQTRNSPLNEAAFLDRASNVNADFRYGDNKGTKDTHFNAGLEYFVPNTDFYVSGRAGRDETKVNKQDYKNRVTTYGAEIGYLPTPGLLLALGVTGYDKKEDQSDYRKKTDGADPTVRAKYVTQVGNYDMNFEASGAFGDLDEYRVRSDFYLDKTLSFGVDYYNNDLTKADEWGISAKKFFNQNVSLEGRAGFGDNDNNYAVRAAYRF</sequence>
<dbReference type="RefSeq" id="WP_308980623.1">
    <property type="nucleotide sequence ID" value="NZ_JAVIDL010000001.1"/>
</dbReference>
<feature type="chain" id="PRO_5043970244" evidence="1">
    <location>
        <begin position="23"/>
        <end position="262"/>
    </location>
</feature>
<dbReference type="EMBL" id="JAVIDL010000001">
    <property type="protein sequence ID" value="MDQ8934228.1"/>
    <property type="molecule type" value="Genomic_DNA"/>
</dbReference>
<protein>
    <submittedName>
        <fullName evidence="2">Porin</fullName>
    </submittedName>
</protein>
<keyword evidence="1" id="KW-0732">Signal</keyword>
<comment type="caution">
    <text evidence="2">The sequence shown here is derived from an EMBL/GenBank/DDBJ whole genome shotgun (WGS) entry which is preliminary data.</text>
</comment>
<evidence type="ECO:0000313" key="3">
    <source>
        <dbReference type="Proteomes" id="UP001243844"/>
    </source>
</evidence>
<evidence type="ECO:0000313" key="2">
    <source>
        <dbReference type="EMBL" id="MDQ8934228.1"/>
    </source>
</evidence>
<dbReference type="AlphaFoldDB" id="A0AAW8J4B2"/>
<feature type="signal peptide" evidence="1">
    <location>
        <begin position="1"/>
        <end position="22"/>
    </location>
</feature>
<proteinExistence type="predicted"/>